<evidence type="ECO:0000313" key="3">
    <source>
        <dbReference type="Proteomes" id="UP001055868"/>
    </source>
</evidence>
<evidence type="ECO:0000313" key="2">
    <source>
        <dbReference type="EMBL" id="UQN30172.1"/>
    </source>
</evidence>
<evidence type="ECO:0000256" key="1">
    <source>
        <dbReference type="SAM" id="Phobius"/>
    </source>
</evidence>
<dbReference type="EMBL" id="CP097218">
    <property type="protein sequence ID" value="UQN30172.1"/>
    <property type="molecule type" value="Genomic_DNA"/>
</dbReference>
<keyword evidence="1" id="KW-0472">Membrane</keyword>
<feature type="transmembrane region" description="Helical" evidence="1">
    <location>
        <begin position="104"/>
        <end position="121"/>
    </location>
</feature>
<sequence length="197" mass="20998">MDTDLNQLATVNHHGFAFLLAYGLTWLLAAAVWRWRGQRAGAYAVLLQGVVALPIAFGLMAVTSAGPRPQNPLLDELSTALAISQVFALPILIYLILRRAHRQVPIVLAAVTIVHFSPYSWLYRTPLYMVLAGVLAIGLFIVCRLADRRADALAATRTDDSAAVPTGAGGSATPGDWMIPAFTGAVLVIGAIIALLL</sequence>
<keyword evidence="1" id="KW-1133">Transmembrane helix</keyword>
<dbReference type="RefSeq" id="WP_249479338.1">
    <property type="nucleotide sequence ID" value="NZ_CP097218.1"/>
</dbReference>
<evidence type="ECO:0008006" key="4">
    <source>
        <dbReference type="Google" id="ProtNLM"/>
    </source>
</evidence>
<name>A0ABY4N8R1_9MICO</name>
<feature type="transmembrane region" description="Helical" evidence="1">
    <location>
        <begin position="127"/>
        <end position="146"/>
    </location>
</feature>
<proteinExistence type="predicted"/>
<reference evidence="2" key="1">
    <citation type="submission" date="2022-05" db="EMBL/GenBank/DDBJ databases">
        <title>Genomic analysis of Brachybacterium sp. CBA3104.</title>
        <authorList>
            <person name="Roh S.W."/>
            <person name="Kim Y.B."/>
            <person name="Kim Y."/>
        </authorList>
    </citation>
    <scope>NUCLEOTIDE SEQUENCE</scope>
    <source>
        <strain evidence="2">CBA3104</strain>
    </source>
</reference>
<protein>
    <recommendedName>
        <fullName evidence="4">Integral membrane protein</fullName>
    </recommendedName>
</protein>
<dbReference type="Pfam" id="PF22765">
    <property type="entry name" value="DUF7010"/>
    <property type="match status" value="1"/>
</dbReference>
<organism evidence="2 3">
    <name type="scientific">Brachybacterium kimchii</name>
    <dbReference type="NCBI Taxonomy" id="2942909"/>
    <lineage>
        <taxon>Bacteria</taxon>
        <taxon>Bacillati</taxon>
        <taxon>Actinomycetota</taxon>
        <taxon>Actinomycetes</taxon>
        <taxon>Micrococcales</taxon>
        <taxon>Dermabacteraceae</taxon>
        <taxon>Brachybacterium</taxon>
    </lineage>
</organism>
<keyword evidence="3" id="KW-1185">Reference proteome</keyword>
<keyword evidence="1" id="KW-0812">Transmembrane</keyword>
<feature type="transmembrane region" description="Helical" evidence="1">
    <location>
        <begin position="77"/>
        <end position="97"/>
    </location>
</feature>
<accession>A0ABY4N8R1</accession>
<gene>
    <name evidence="2" type="ORF">M4486_02145</name>
</gene>
<dbReference type="InterPro" id="IPR053824">
    <property type="entry name" value="DUF7010"/>
</dbReference>
<feature type="transmembrane region" description="Helical" evidence="1">
    <location>
        <begin position="177"/>
        <end position="196"/>
    </location>
</feature>
<feature type="transmembrane region" description="Helical" evidence="1">
    <location>
        <begin position="15"/>
        <end position="33"/>
    </location>
</feature>
<feature type="transmembrane region" description="Helical" evidence="1">
    <location>
        <begin position="45"/>
        <end position="65"/>
    </location>
</feature>
<dbReference type="Proteomes" id="UP001055868">
    <property type="component" value="Chromosome"/>
</dbReference>